<dbReference type="GO" id="GO:0022857">
    <property type="term" value="F:transmembrane transporter activity"/>
    <property type="evidence" value="ECO:0007669"/>
    <property type="project" value="InterPro"/>
</dbReference>
<feature type="transmembrane region" description="Helical" evidence="6">
    <location>
        <begin position="12"/>
        <end position="37"/>
    </location>
</feature>
<feature type="domain" description="Major facilitator superfamily (MFS) profile" evidence="7">
    <location>
        <begin position="11"/>
        <end position="382"/>
    </location>
</feature>
<evidence type="ECO:0000256" key="4">
    <source>
        <dbReference type="ARBA" id="ARBA00022989"/>
    </source>
</evidence>
<reference evidence="8" key="1">
    <citation type="submission" date="2015-03" db="EMBL/GenBank/DDBJ databases">
        <title>MerR family transcriptional regulator and major facilitator transporter of Bacillus circulans.</title>
        <authorList>
            <person name="Aboshanab K.M."/>
            <person name="Elshafey M.M."/>
        </authorList>
    </citation>
    <scope>NUCLEOTIDE SEQUENCE</scope>
    <source>
        <strain evidence="8">ATCC 21558</strain>
    </source>
</reference>
<proteinExistence type="predicted"/>
<dbReference type="Pfam" id="PF07690">
    <property type="entry name" value="MFS_1"/>
    <property type="match status" value="1"/>
</dbReference>
<feature type="transmembrane region" description="Helical" evidence="6">
    <location>
        <begin position="110"/>
        <end position="127"/>
    </location>
</feature>
<evidence type="ECO:0000256" key="2">
    <source>
        <dbReference type="ARBA" id="ARBA00022448"/>
    </source>
</evidence>
<keyword evidence="3 6" id="KW-0812">Transmembrane</keyword>
<feature type="transmembrane region" description="Helical" evidence="6">
    <location>
        <begin position="77"/>
        <end position="98"/>
    </location>
</feature>
<dbReference type="GO" id="GO:0005886">
    <property type="term" value="C:plasma membrane"/>
    <property type="evidence" value="ECO:0007669"/>
    <property type="project" value="UniProtKB-SubCell"/>
</dbReference>
<feature type="transmembrane region" description="Helical" evidence="6">
    <location>
        <begin position="334"/>
        <end position="352"/>
    </location>
</feature>
<evidence type="ECO:0000259" key="7">
    <source>
        <dbReference type="PROSITE" id="PS50850"/>
    </source>
</evidence>
<dbReference type="InterPro" id="IPR053200">
    <property type="entry name" value="YfmO-like"/>
</dbReference>
<feature type="transmembrane region" description="Helical" evidence="6">
    <location>
        <begin position="208"/>
        <end position="231"/>
    </location>
</feature>
<sequence length="392" mass="42058">MDQGIKKQTRARYVTVFATFLAFMGIGVVDPILPIIAEKIGANPAQIELLFTAYILTMAIMMIPSGLAATRFGDKKMMVAGLAVVTVFAFLCGASGGITELALFRAGWGFGNSMFFATAMTLLIALTPSANTAVGMYEAAIGLGMAGGPLVGGLLGGISWRLPFIATGCFVLIAFLLVLFMIQEPEKKSVRKAAGFKELLHLATHKPFLRVAGSSMFYYYGFFVVLAYSPLMLHMSAIQLGLVFFGWGLMLAYGSAKLAHNLEERYKPSQIIPWSLGAFCLILLLLFLVHTLWLQILLIIVIGLFCGLNNALFTSHVMEVSPFERSITSGAYNFVRWLGAAIAPVLSGYIAHHLSAQLPFAVAAGLALIAVIAMSVWRSRPAKAGATGPQAG</sequence>
<keyword evidence="5 6" id="KW-0472">Membrane</keyword>
<dbReference type="SUPFAM" id="SSF103473">
    <property type="entry name" value="MFS general substrate transporter"/>
    <property type="match status" value="1"/>
</dbReference>
<evidence type="ECO:0000256" key="6">
    <source>
        <dbReference type="SAM" id="Phobius"/>
    </source>
</evidence>
<feature type="transmembrane region" description="Helical" evidence="6">
    <location>
        <begin position="271"/>
        <end position="289"/>
    </location>
</feature>
<dbReference type="InterPro" id="IPR020846">
    <property type="entry name" value="MFS_dom"/>
</dbReference>
<feature type="transmembrane region" description="Helical" evidence="6">
    <location>
        <begin position="139"/>
        <end position="158"/>
    </location>
</feature>
<dbReference type="PROSITE" id="PS50850">
    <property type="entry name" value="MFS"/>
    <property type="match status" value="1"/>
</dbReference>
<protein>
    <submittedName>
        <fullName evidence="8">Major facilitator transporter</fullName>
    </submittedName>
</protein>
<evidence type="ECO:0000256" key="5">
    <source>
        <dbReference type="ARBA" id="ARBA00023136"/>
    </source>
</evidence>
<organism evidence="8">
    <name type="scientific">Niallia circulans</name>
    <name type="common">Bacillus circulans</name>
    <dbReference type="NCBI Taxonomy" id="1397"/>
    <lineage>
        <taxon>Bacteria</taxon>
        <taxon>Bacillati</taxon>
        <taxon>Bacillota</taxon>
        <taxon>Bacilli</taxon>
        <taxon>Bacillales</taxon>
        <taxon>Bacillaceae</taxon>
        <taxon>Niallia</taxon>
    </lineage>
</organism>
<dbReference type="EMBL" id="KR049081">
    <property type="protein sequence ID" value="ALE15283.1"/>
    <property type="molecule type" value="Genomic_DNA"/>
</dbReference>
<dbReference type="PANTHER" id="PTHR43683">
    <property type="entry name" value="MULTIDRUG EFFLUX PROTEIN YFMO"/>
    <property type="match status" value="1"/>
</dbReference>
<feature type="transmembrane region" description="Helical" evidence="6">
    <location>
        <begin position="164"/>
        <end position="182"/>
    </location>
</feature>
<dbReference type="PANTHER" id="PTHR43683:SF1">
    <property type="entry name" value="MULTIDRUG EFFLUX PROTEIN YFMO"/>
    <property type="match status" value="1"/>
</dbReference>
<feature type="transmembrane region" description="Helical" evidence="6">
    <location>
        <begin position="358"/>
        <end position="377"/>
    </location>
</feature>
<dbReference type="AlphaFoldDB" id="A0A0M4MQY0"/>
<dbReference type="Gene3D" id="1.20.1250.20">
    <property type="entry name" value="MFS general substrate transporter like domains"/>
    <property type="match status" value="1"/>
</dbReference>
<comment type="subcellular location">
    <subcellularLocation>
        <location evidence="1">Cell membrane</location>
        <topology evidence="1">Multi-pass membrane protein</topology>
    </subcellularLocation>
</comment>
<dbReference type="CDD" id="cd17474">
    <property type="entry name" value="MFS_YfmO_like"/>
    <property type="match status" value="1"/>
</dbReference>
<feature type="transmembrane region" description="Helical" evidence="6">
    <location>
        <begin position="295"/>
        <end position="313"/>
    </location>
</feature>
<keyword evidence="4 6" id="KW-1133">Transmembrane helix</keyword>
<accession>A0A0M4MQY0</accession>
<keyword evidence="2" id="KW-0813">Transport</keyword>
<evidence type="ECO:0000313" key="8">
    <source>
        <dbReference type="EMBL" id="ALE15283.1"/>
    </source>
</evidence>
<dbReference type="PRINTS" id="PR01035">
    <property type="entry name" value="TCRTETA"/>
</dbReference>
<dbReference type="InterPro" id="IPR036259">
    <property type="entry name" value="MFS_trans_sf"/>
</dbReference>
<feature type="transmembrane region" description="Helical" evidence="6">
    <location>
        <begin position="237"/>
        <end position="259"/>
    </location>
</feature>
<feature type="transmembrane region" description="Helical" evidence="6">
    <location>
        <begin position="49"/>
        <end position="70"/>
    </location>
</feature>
<evidence type="ECO:0000256" key="3">
    <source>
        <dbReference type="ARBA" id="ARBA00022692"/>
    </source>
</evidence>
<evidence type="ECO:0000256" key="1">
    <source>
        <dbReference type="ARBA" id="ARBA00004651"/>
    </source>
</evidence>
<dbReference type="InterPro" id="IPR001958">
    <property type="entry name" value="Tet-R_TetA/multi-R_MdtG-like"/>
</dbReference>
<name>A0A0M4MQY0_NIACI</name>
<dbReference type="InterPro" id="IPR011701">
    <property type="entry name" value="MFS"/>
</dbReference>